<dbReference type="InterPro" id="IPR003656">
    <property type="entry name" value="Znf_BED"/>
</dbReference>
<evidence type="ECO:0000259" key="6">
    <source>
        <dbReference type="PROSITE" id="PS50808"/>
    </source>
</evidence>
<keyword evidence="8" id="KW-1185">Reference proteome</keyword>
<evidence type="ECO:0000256" key="5">
    <source>
        <dbReference type="SAM" id="MobiDB-lite"/>
    </source>
</evidence>
<dbReference type="Pfam" id="PF02892">
    <property type="entry name" value="zf-BED"/>
    <property type="match status" value="2"/>
</dbReference>
<name>A0A397I0M4_9GLOM</name>
<dbReference type="GO" id="GO:1990837">
    <property type="term" value="F:sequence-specific double-stranded DNA binding"/>
    <property type="evidence" value="ECO:0007669"/>
    <property type="project" value="TreeGrafter"/>
</dbReference>
<evidence type="ECO:0000256" key="1">
    <source>
        <dbReference type="ARBA" id="ARBA00022723"/>
    </source>
</evidence>
<dbReference type="Proteomes" id="UP000266861">
    <property type="component" value="Unassembled WGS sequence"/>
</dbReference>
<sequence>MDREELQTITSQQEGQYDNDNNFNNDNDDDFNNDNDDNFNNDNDDNFNNYNDNDDNFNNENNDSYNDDNNDNNDNQKDNLSENRVIEKSQKESNSIQTSSQVWDHFKKASDFKKSKNAVCKYCGCSYVCSGGSTSNLLKHLKKKHPMQAIQAGISKQVTTIDEMFSQPKVDIFYNDDNNDNNDNQKDNLSENRVIEKSQKESNSIQTSSQVWDHFKKASDFKKSKNAVCKYCGCSYVCSGGSTSNLLKHLKKKHPMQAIQAGISKQVTTIDEMFSQPKEKLSPIEQFISIQELYIKDCDCYSLCKSDCLSLVLSFTQLSRCCKGGGGNKEIIVKRTSATIFIK</sequence>
<comment type="caution">
    <text evidence="7">The sequence shown here is derived from an EMBL/GenBank/DDBJ whole genome shotgun (WGS) entry which is preliminary data.</text>
</comment>
<keyword evidence="2 4" id="KW-0863">Zinc-finger</keyword>
<evidence type="ECO:0000313" key="8">
    <source>
        <dbReference type="Proteomes" id="UP000266861"/>
    </source>
</evidence>
<dbReference type="InterPro" id="IPR036236">
    <property type="entry name" value="Znf_C2H2_sf"/>
</dbReference>
<dbReference type="EMBL" id="PQFF01000278">
    <property type="protein sequence ID" value="RHZ66853.1"/>
    <property type="molecule type" value="Genomic_DNA"/>
</dbReference>
<dbReference type="SUPFAM" id="SSF57667">
    <property type="entry name" value="beta-beta-alpha zinc fingers"/>
    <property type="match status" value="2"/>
</dbReference>
<gene>
    <name evidence="7" type="ORF">Glove_304g10</name>
</gene>
<evidence type="ECO:0000313" key="7">
    <source>
        <dbReference type="EMBL" id="RHZ66853.1"/>
    </source>
</evidence>
<accession>A0A397I0M4</accession>
<dbReference type="InterPro" id="IPR053031">
    <property type="entry name" value="Cuticle_assoc_protein"/>
</dbReference>
<feature type="domain" description="BED-type" evidence="6">
    <location>
        <begin position="97"/>
        <end position="152"/>
    </location>
</feature>
<protein>
    <recommendedName>
        <fullName evidence="6">BED-type domain-containing protein</fullName>
    </recommendedName>
</protein>
<dbReference type="SMART" id="SM00614">
    <property type="entry name" value="ZnF_BED"/>
    <property type="match status" value="2"/>
</dbReference>
<keyword evidence="1" id="KW-0479">Metal-binding</keyword>
<evidence type="ECO:0000256" key="3">
    <source>
        <dbReference type="ARBA" id="ARBA00022833"/>
    </source>
</evidence>
<dbReference type="PANTHER" id="PTHR34396">
    <property type="entry name" value="OS03G0264950 PROTEIN-RELATED"/>
    <property type="match status" value="1"/>
</dbReference>
<dbReference type="PROSITE" id="PS50808">
    <property type="entry name" value="ZF_BED"/>
    <property type="match status" value="2"/>
</dbReference>
<feature type="domain" description="BED-type" evidence="6">
    <location>
        <begin position="206"/>
        <end position="261"/>
    </location>
</feature>
<reference evidence="7 8" key="1">
    <citation type="submission" date="2018-08" db="EMBL/GenBank/DDBJ databases">
        <title>Genome and evolution of the arbuscular mycorrhizal fungus Diversispora epigaea (formerly Glomus versiforme) and its bacterial endosymbionts.</title>
        <authorList>
            <person name="Sun X."/>
            <person name="Fei Z."/>
            <person name="Harrison M."/>
        </authorList>
    </citation>
    <scope>NUCLEOTIDE SEQUENCE [LARGE SCALE GENOMIC DNA]</scope>
    <source>
        <strain evidence="7 8">IT104</strain>
    </source>
</reference>
<feature type="compositionally biased region" description="Polar residues" evidence="5">
    <location>
        <begin position="7"/>
        <end position="16"/>
    </location>
</feature>
<feature type="compositionally biased region" description="Acidic residues" evidence="5">
    <location>
        <begin position="26"/>
        <end position="45"/>
    </location>
</feature>
<evidence type="ECO:0000256" key="2">
    <source>
        <dbReference type="ARBA" id="ARBA00022771"/>
    </source>
</evidence>
<dbReference type="STRING" id="1348612.A0A397I0M4"/>
<dbReference type="OrthoDB" id="1607513at2759"/>
<organism evidence="7 8">
    <name type="scientific">Diversispora epigaea</name>
    <dbReference type="NCBI Taxonomy" id="1348612"/>
    <lineage>
        <taxon>Eukaryota</taxon>
        <taxon>Fungi</taxon>
        <taxon>Fungi incertae sedis</taxon>
        <taxon>Mucoromycota</taxon>
        <taxon>Glomeromycotina</taxon>
        <taxon>Glomeromycetes</taxon>
        <taxon>Diversisporales</taxon>
        <taxon>Diversisporaceae</taxon>
        <taxon>Diversispora</taxon>
    </lineage>
</organism>
<dbReference type="GO" id="GO:0008270">
    <property type="term" value="F:zinc ion binding"/>
    <property type="evidence" value="ECO:0007669"/>
    <property type="project" value="UniProtKB-KW"/>
</dbReference>
<dbReference type="GO" id="GO:0006357">
    <property type="term" value="P:regulation of transcription by RNA polymerase II"/>
    <property type="evidence" value="ECO:0007669"/>
    <property type="project" value="TreeGrafter"/>
</dbReference>
<dbReference type="PANTHER" id="PTHR34396:SF27">
    <property type="entry name" value="OS08G0208700 PROTEIN"/>
    <property type="match status" value="1"/>
</dbReference>
<feature type="region of interest" description="Disordered" evidence="5">
    <location>
        <begin position="1"/>
        <end position="78"/>
    </location>
</feature>
<proteinExistence type="predicted"/>
<keyword evidence="3" id="KW-0862">Zinc</keyword>
<dbReference type="GO" id="GO:0005634">
    <property type="term" value="C:nucleus"/>
    <property type="evidence" value="ECO:0007669"/>
    <property type="project" value="TreeGrafter"/>
</dbReference>
<evidence type="ECO:0000256" key="4">
    <source>
        <dbReference type="PROSITE-ProRule" id="PRU00027"/>
    </source>
</evidence>
<dbReference type="AlphaFoldDB" id="A0A397I0M4"/>